<name>A0ABU9TNJ6_9GAMM</name>
<proteinExistence type="predicted"/>
<dbReference type="InterPro" id="IPR035919">
    <property type="entry name" value="EAL_sf"/>
</dbReference>
<organism evidence="2 3">
    <name type="scientific">Neptuniibacter pectenicola</name>
    <dbReference type="NCBI Taxonomy" id="1806669"/>
    <lineage>
        <taxon>Bacteria</taxon>
        <taxon>Pseudomonadati</taxon>
        <taxon>Pseudomonadota</taxon>
        <taxon>Gammaproteobacteria</taxon>
        <taxon>Oceanospirillales</taxon>
        <taxon>Oceanospirillaceae</taxon>
        <taxon>Neptuniibacter</taxon>
    </lineage>
</organism>
<protein>
    <submittedName>
        <fullName evidence="2">EAL domain-containing protein</fullName>
    </submittedName>
</protein>
<reference evidence="2 3" key="1">
    <citation type="submission" date="2024-03" db="EMBL/GenBank/DDBJ databases">
        <title>Community enrichment and isolation of bacterial strains for fucoidan degradation.</title>
        <authorList>
            <person name="Sichert A."/>
        </authorList>
    </citation>
    <scope>NUCLEOTIDE SEQUENCE [LARGE SCALE GENOMIC DNA]</scope>
    <source>
        <strain evidence="2 3">AS76</strain>
    </source>
</reference>
<evidence type="ECO:0000313" key="2">
    <source>
        <dbReference type="EMBL" id="MEM5535098.1"/>
    </source>
</evidence>
<keyword evidence="3" id="KW-1185">Reference proteome</keyword>
<dbReference type="Pfam" id="PF00563">
    <property type="entry name" value="EAL"/>
    <property type="match status" value="1"/>
</dbReference>
<dbReference type="InterPro" id="IPR050706">
    <property type="entry name" value="Cyclic-di-GMP_PDE-like"/>
</dbReference>
<evidence type="ECO:0000259" key="1">
    <source>
        <dbReference type="PROSITE" id="PS50883"/>
    </source>
</evidence>
<dbReference type="CDD" id="cd01948">
    <property type="entry name" value="EAL"/>
    <property type="match status" value="1"/>
</dbReference>
<dbReference type="PROSITE" id="PS50883">
    <property type="entry name" value="EAL"/>
    <property type="match status" value="1"/>
</dbReference>
<sequence>MSSYSPVMDRLALLELVDRQRFGVEYQPIIDTSNGAVIGYEALARFFNHRGELITPLSVFQSLHDSPLMLAQVELQLKRLQIRFRPKGSTLFLNIDPHAFAVFGPAESTNVMAKMLTENENLVVELIENTDLNDAHISNEVAELMHQKGVAIALDDVGAPGTMVSLTILSNVDFIKFDRHWISGDSCQSKSMKQLFKSLIGYAQLSGKQTILEGVESAEDLAYAVKIGVDYVQGFFYKELFIQEYCGN</sequence>
<feature type="domain" description="EAL" evidence="1">
    <location>
        <begin position="6"/>
        <end position="248"/>
    </location>
</feature>
<dbReference type="InterPro" id="IPR001633">
    <property type="entry name" value="EAL_dom"/>
</dbReference>
<dbReference type="RefSeq" id="WP_342853513.1">
    <property type="nucleotide sequence ID" value="NZ_JBBMRA010000001.1"/>
</dbReference>
<comment type="caution">
    <text evidence="2">The sequence shown here is derived from an EMBL/GenBank/DDBJ whole genome shotgun (WGS) entry which is preliminary data.</text>
</comment>
<dbReference type="Proteomes" id="UP001449225">
    <property type="component" value="Unassembled WGS sequence"/>
</dbReference>
<dbReference type="PANTHER" id="PTHR33121:SF76">
    <property type="entry name" value="SIGNALING PROTEIN"/>
    <property type="match status" value="1"/>
</dbReference>
<dbReference type="Gene3D" id="3.20.20.450">
    <property type="entry name" value="EAL domain"/>
    <property type="match status" value="1"/>
</dbReference>
<dbReference type="SUPFAM" id="SSF141868">
    <property type="entry name" value="EAL domain-like"/>
    <property type="match status" value="1"/>
</dbReference>
<gene>
    <name evidence="2" type="ORF">WNY58_01715</name>
</gene>
<evidence type="ECO:0000313" key="3">
    <source>
        <dbReference type="Proteomes" id="UP001449225"/>
    </source>
</evidence>
<dbReference type="SMART" id="SM00052">
    <property type="entry name" value="EAL"/>
    <property type="match status" value="1"/>
</dbReference>
<accession>A0ABU9TNJ6</accession>
<dbReference type="EMBL" id="JBBMRA010000001">
    <property type="protein sequence ID" value="MEM5535098.1"/>
    <property type="molecule type" value="Genomic_DNA"/>
</dbReference>
<dbReference type="PANTHER" id="PTHR33121">
    <property type="entry name" value="CYCLIC DI-GMP PHOSPHODIESTERASE PDEF"/>
    <property type="match status" value="1"/>
</dbReference>